<dbReference type="RefSeq" id="WP_093521659.1">
    <property type="nucleotide sequence ID" value="NZ_FOSK01000010.1"/>
</dbReference>
<evidence type="ECO:0000259" key="1">
    <source>
        <dbReference type="Pfam" id="PF02627"/>
    </source>
</evidence>
<dbReference type="SUPFAM" id="SSF69118">
    <property type="entry name" value="AhpD-like"/>
    <property type="match status" value="1"/>
</dbReference>
<dbReference type="InterPro" id="IPR003779">
    <property type="entry name" value="CMD-like"/>
</dbReference>
<dbReference type="EMBL" id="FOSK01000010">
    <property type="protein sequence ID" value="SFK85288.1"/>
    <property type="molecule type" value="Genomic_DNA"/>
</dbReference>
<comment type="caution">
    <text evidence="2">The sequence shown here is derived from an EMBL/GenBank/DDBJ whole genome shotgun (WGS) entry which is preliminary data.</text>
</comment>
<keyword evidence="3" id="KW-1185">Reference proteome</keyword>
<dbReference type="PANTHER" id="PTHR33570:SF10">
    <property type="entry name" value="GAMMA-CARBOXYMUCONOLACTONE DECARBOXYLASE"/>
    <property type="match status" value="1"/>
</dbReference>
<evidence type="ECO:0000313" key="2">
    <source>
        <dbReference type="EMBL" id="SFK85288.1"/>
    </source>
</evidence>
<dbReference type="Pfam" id="PF02627">
    <property type="entry name" value="CMD"/>
    <property type="match status" value="1"/>
</dbReference>
<sequence>MNAEKVLSILNPELKKKLADKYDAAVPGMSESVVDWAYDKHYGREGVDLKTRQLCSIAALTAMGGHTGPQLAMNIEHTLNSGARPSEILEIIWQMAVYAGVPAALNGLNTAIAYFEEKGLDPRS</sequence>
<evidence type="ECO:0000313" key="3">
    <source>
        <dbReference type="Proteomes" id="UP000199598"/>
    </source>
</evidence>
<dbReference type="InterPro" id="IPR052512">
    <property type="entry name" value="4CMD/NDH-1_regulator"/>
</dbReference>
<name>A0A1I4CVH7_9HYPH</name>
<dbReference type="Proteomes" id="UP000199598">
    <property type="component" value="Unassembled WGS sequence"/>
</dbReference>
<proteinExistence type="predicted"/>
<feature type="domain" description="Carboxymuconolactone decarboxylase-like" evidence="1">
    <location>
        <begin position="38"/>
        <end position="110"/>
    </location>
</feature>
<dbReference type="Gene3D" id="1.20.1290.10">
    <property type="entry name" value="AhpD-like"/>
    <property type="match status" value="1"/>
</dbReference>
<organism evidence="2 3">
    <name type="scientific">Pseudovibrio ascidiaceicola</name>
    <dbReference type="NCBI Taxonomy" id="285279"/>
    <lineage>
        <taxon>Bacteria</taxon>
        <taxon>Pseudomonadati</taxon>
        <taxon>Pseudomonadota</taxon>
        <taxon>Alphaproteobacteria</taxon>
        <taxon>Hyphomicrobiales</taxon>
        <taxon>Stappiaceae</taxon>
        <taxon>Pseudovibrio</taxon>
    </lineage>
</organism>
<protein>
    <submittedName>
        <fullName evidence="2">4-carboxymuconolactone decarboxylase</fullName>
    </submittedName>
</protein>
<accession>A0A1I4CVH7</accession>
<gene>
    <name evidence="2" type="ORF">SAMN04488518_11065</name>
</gene>
<dbReference type="InterPro" id="IPR029032">
    <property type="entry name" value="AhpD-like"/>
</dbReference>
<dbReference type="PANTHER" id="PTHR33570">
    <property type="entry name" value="4-CARBOXYMUCONOLACTONE DECARBOXYLASE FAMILY PROTEIN"/>
    <property type="match status" value="1"/>
</dbReference>
<reference evidence="2 3" key="1">
    <citation type="submission" date="2016-10" db="EMBL/GenBank/DDBJ databases">
        <authorList>
            <person name="Varghese N."/>
            <person name="Submissions S."/>
        </authorList>
    </citation>
    <scope>NUCLEOTIDE SEQUENCE [LARGE SCALE GENOMIC DNA]</scope>
    <source>
        <strain evidence="2 3">DSM 16392</strain>
    </source>
</reference>